<dbReference type="AlphaFoldDB" id="S3IYZ6"/>
<dbReference type="Proteomes" id="UP000014585">
    <property type="component" value="Unassembled WGS sequence"/>
</dbReference>
<evidence type="ECO:0000313" key="1">
    <source>
        <dbReference type="EMBL" id="EPF17716.1"/>
    </source>
</evidence>
<proteinExistence type="predicted"/>
<dbReference type="EMBL" id="ATDT01000010">
    <property type="protein sequence ID" value="EPF17716.1"/>
    <property type="molecule type" value="Genomic_DNA"/>
</dbReference>
<protein>
    <submittedName>
        <fullName evidence="1">Uncharacterized protein</fullName>
    </submittedName>
</protein>
<name>S3IYZ6_9ENTR</name>
<sequence>MNLYLFLKGFLFTTRSCKTVGQQKNTSKPVNQTVFTGFLFCEAEIIKTSFLMKN</sequence>
<evidence type="ECO:0000313" key="2">
    <source>
        <dbReference type="Proteomes" id="UP000014585"/>
    </source>
</evidence>
<reference evidence="1 2" key="1">
    <citation type="submission" date="2013-04" db="EMBL/GenBank/DDBJ databases">
        <authorList>
            <person name="Weinstock G."/>
            <person name="Sodergren E."/>
            <person name="Lobos E.A."/>
            <person name="Fulton L."/>
            <person name="Fulton R."/>
            <person name="Courtney L."/>
            <person name="Fronick C."/>
            <person name="O'Laughlin M."/>
            <person name="Godfrey J."/>
            <person name="Wilson R.M."/>
            <person name="Miner T."/>
            <person name="Farmer C."/>
            <person name="Delehaunty K."/>
            <person name="Cordes M."/>
            <person name="Minx P."/>
            <person name="Tomlinson C."/>
            <person name="Chen J."/>
            <person name="Wollam A."/>
            <person name="Pepin K.H."/>
            <person name="Palsikar V.B."/>
            <person name="Zhang X."/>
            <person name="Suruliraj S."/>
            <person name="Perna N.T."/>
            <person name="Plunkett G."/>
            <person name="Warren W."/>
            <person name="Mitreva M."/>
            <person name="Mardis E.R."/>
            <person name="Wilson R.K."/>
        </authorList>
    </citation>
    <scope>NUCLEOTIDE SEQUENCE [LARGE SCALE GENOMIC DNA]</scope>
    <source>
        <strain evidence="1 2">DSM 4568</strain>
    </source>
</reference>
<dbReference type="HOGENOM" id="CLU_3041658_0_0_6"/>
<accession>S3IYZ6</accession>
<gene>
    <name evidence="1" type="ORF">HMPREF0201_01696</name>
</gene>
<organism evidence="1 2">
    <name type="scientific">Cedecea davisae DSM 4568</name>
    <dbReference type="NCBI Taxonomy" id="566551"/>
    <lineage>
        <taxon>Bacteria</taxon>
        <taxon>Pseudomonadati</taxon>
        <taxon>Pseudomonadota</taxon>
        <taxon>Gammaproteobacteria</taxon>
        <taxon>Enterobacterales</taxon>
        <taxon>Enterobacteriaceae</taxon>
        <taxon>Cedecea</taxon>
    </lineage>
</organism>
<comment type="caution">
    <text evidence="1">The sequence shown here is derived from an EMBL/GenBank/DDBJ whole genome shotgun (WGS) entry which is preliminary data.</text>
</comment>